<dbReference type="KEGG" id="pef:A7E78_08995"/>
<evidence type="ECO:0000256" key="3">
    <source>
        <dbReference type="ARBA" id="ARBA00022448"/>
    </source>
</evidence>
<evidence type="ECO:0000256" key="8">
    <source>
        <dbReference type="SAM" id="Coils"/>
    </source>
</evidence>
<evidence type="ECO:0000256" key="6">
    <source>
        <dbReference type="ARBA" id="ARBA00023136"/>
    </source>
</evidence>
<keyword evidence="10" id="KW-1185">Reference proteome</keyword>
<feature type="coiled-coil region" evidence="8">
    <location>
        <begin position="355"/>
        <end position="389"/>
    </location>
</feature>
<evidence type="ECO:0000256" key="4">
    <source>
        <dbReference type="ARBA" id="ARBA00022452"/>
    </source>
</evidence>
<dbReference type="STRING" id="1842532.A7E78_08995"/>
<reference evidence="9 10" key="1">
    <citation type="journal article" date="2017" name="Genome Announc.">
        <title>Complete Genome Sequences of Two Acetylene-Fermenting Pelobacter acetylenicus Strains.</title>
        <authorList>
            <person name="Sutton J.M."/>
            <person name="Baesman S.M."/>
            <person name="Fierst J.L."/>
            <person name="Poret-Peterson A.T."/>
            <person name="Oremland R.S."/>
            <person name="Dunlap D.S."/>
            <person name="Akob D.M."/>
        </authorList>
    </citation>
    <scope>NUCLEOTIDE SEQUENCE [LARGE SCALE GENOMIC DNA]</scope>
    <source>
        <strain evidence="9 10">SFB93</strain>
    </source>
</reference>
<dbReference type="GO" id="GO:0015562">
    <property type="term" value="F:efflux transmembrane transporter activity"/>
    <property type="evidence" value="ECO:0007669"/>
    <property type="project" value="InterPro"/>
</dbReference>
<comment type="similarity">
    <text evidence="2">Belongs to the outer membrane factor (OMF) (TC 1.B.17) family.</text>
</comment>
<dbReference type="PANTHER" id="PTHR30026">
    <property type="entry name" value="OUTER MEMBRANE PROTEIN TOLC"/>
    <property type="match status" value="1"/>
</dbReference>
<organism evidence="9 10">
    <name type="scientific">Syntrophotalea acetylenivorans</name>
    <dbReference type="NCBI Taxonomy" id="1842532"/>
    <lineage>
        <taxon>Bacteria</taxon>
        <taxon>Pseudomonadati</taxon>
        <taxon>Thermodesulfobacteriota</taxon>
        <taxon>Desulfuromonadia</taxon>
        <taxon>Desulfuromonadales</taxon>
        <taxon>Syntrophotaleaceae</taxon>
        <taxon>Syntrophotalea</taxon>
    </lineage>
</organism>
<proteinExistence type="inferred from homology"/>
<dbReference type="InterPro" id="IPR003423">
    <property type="entry name" value="OMP_efflux"/>
</dbReference>
<dbReference type="PANTHER" id="PTHR30026:SF20">
    <property type="entry name" value="OUTER MEMBRANE PROTEIN TOLC"/>
    <property type="match status" value="1"/>
</dbReference>
<dbReference type="GO" id="GO:0009279">
    <property type="term" value="C:cell outer membrane"/>
    <property type="evidence" value="ECO:0007669"/>
    <property type="project" value="UniProtKB-SubCell"/>
</dbReference>
<dbReference type="GO" id="GO:0015288">
    <property type="term" value="F:porin activity"/>
    <property type="evidence" value="ECO:0007669"/>
    <property type="project" value="TreeGrafter"/>
</dbReference>
<evidence type="ECO:0000313" key="10">
    <source>
        <dbReference type="Proteomes" id="UP000182517"/>
    </source>
</evidence>
<keyword evidence="8" id="KW-0175">Coiled coil</keyword>
<dbReference type="AlphaFoldDB" id="A0A1L3GQ17"/>
<dbReference type="InterPro" id="IPR051906">
    <property type="entry name" value="TolC-like"/>
</dbReference>
<dbReference type="EMBL" id="CP015519">
    <property type="protein sequence ID" value="APG27960.1"/>
    <property type="molecule type" value="Genomic_DNA"/>
</dbReference>
<keyword evidence="3" id="KW-0813">Transport</keyword>
<sequence length="813" mass="89484">MASPPKFKTAVPIFFSRPGRSFFLAACLLVLLLVALPAAAAPLRIGVVLDGPWAGNAPLLDLFKSEVIALTSGEFPVNFPDDKTITADWTMSGVKRVADKLLKDPEVDLLLAIGVLTSHDLAHRGPLPKPTVAPFTVDRAIQGYPLQQSASGVRNFCYLAPPSPILRDMQVFGELLPFQRLAVLTNRPYLDAIPALTDELAANLAGKGIAMTSVAVDYSAQAALAALPKDIDAVYVTPLLRLPQTELQILIDGLKARGLPSFSYFGHSEVQQGILAGAAPKSDFPRLARRTALTIQSILLGKDPGKLPVFFSQEDRLSINMRTARAIGFSPTWEQLIEAELIAEETNGPTRILTLAETVNEAMKLNLDLAAADRRIAAGEAEVRKARAALLPQLAVVANGLLLDEDRAEASFGRQAERSVTGTLVLEQSLYSEARRTNYHVQGQQQEARLQERRQLRLDIVQAAATGYLNVLRAKTLQTIQSNNLQVTRSNLTLARRRQTVGFSGPAEVYRWESQLARDRKAVVQAATQRSLAEIALNRLLQRPAEEAFTTAEIDLGAPEFLVSNQRLAPYLSTPAAFTRYRDFMVEEGLTEIPELKRIDRAIDAQERIRLAARRSFWTPEVSLRADLSEQLYEGGAGVDSPFSDILLPIEIPQANDTDWSVGLNLTLPLFTSGARTGELQQANEELARLYLERQAFSDRFEQRIRSALQRARASHTIIGLSSQGATAARKNLDLVTDAYSRGLVSVIELIDAQNAALVADSLAASAVYDFFIDLMEVQRAVGRFDFFLGPQQREDWFGRLEEFWRRNDTAAP</sequence>
<dbReference type="OrthoDB" id="9771205at2"/>
<dbReference type="RefSeq" id="WP_072283923.1">
    <property type="nucleotide sequence ID" value="NZ_CP015519.1"/>
</dbReference>
<evidence type="ECO:0000313" key="9">
    <source>
        <dbReference type="EMBL" id="APG27960.1"/>
    </source>
</evidence>
<keyword evidence="7" id="KW-0998">Cell outer membrane</keyword>
<evidence type="ECO:0008006" key="11">
    <source>
        <dbReference type="Google" id="ProtNLM"/>
    </source>
</evidence>
<dbReference type="SUPFAM" id="SSF56954">
    <property type="entry name" value="Outer membrane efflux proteins (OEP)"/>
    <property type="match status" value="1"/>
</dbReference>
<dbReference type="Gene3D" id="3.40.50.2300">
    <property type="match status" value="2"/>
</dbReference>
<comment type="subcellular location">
    <subcellularLocation>
        <location evidence="1">Cell outer membrane</location>
    </subcellularLocation>
</comment>
<evidence type="ECO:0000256" key="2">
    <source>
        <dbReference type="ARBA" id="ARBA00007613"/>
    </source>
</evidence>
<accession>A0A1L3GQ17</accession>
<protein>
    <recommendedName>
        <fullName evidence="11">Outer membrane efflux protein</fullName>
    </recommendedName>
</protein>
<dbReference type="Pfam" id="PF02321">
    <property type="entry name" value="OEP"/>
    <property type="match status" value="2"/>
</dbReference>
<keyword evidence="6" id="KW-0472">Membrane</keyword>
<dbReference type="GO" id="GO:1990281">
    <property type="term" value="C:efflux pump complex"/>
    <property type="evidence" value="ECO:0007669"/>
    <property type="project" value="TreeGrafter"/>
</dbReference>
<keyword evidence="5" id="KW-0812">Transmembrane</keyword>
<dbReference type="Gene3D" id="1.20.1600.10">
    <property type="entry name" value="Outer membrane efflux proteins (OEP)"/>
    <property type="match status" value="1"/>
</dbReference>
<keyword evidence="4" id="KW-1134">Transmembrane beta strand</keyword>
<evidence type="ECO:0000256" key="1">
    <source>
        <dbReference type="ARBA" id="ARBA00004442"/>
    </source>
</evidence>
<dbReference type="Proteomes" id="UP000182517">
    <property type="component" value="Chromosome"/>
</dbReference>
<evidence type="ECO:0000256" key="7">
    <source>
        <dbReference type="ARBA" id="ARBA00023237"/>
    </source>
</evidence>
<gene>
    <name evidence="9" type="ORF">A7E78_08995</name>
</gene>
<name>A0A1L3GQ17_9BACT</name>
<evidence type="ECO:0000256" key="5">
    <source>
        <dbReference type="ARBA" id="ARBA00022692"/>
    </source>
</evidence>